<keyword evidence="2" id="KW-1185">Reference proteome</keyword>
<sequence>MAFELCLEQVKRDVKTAVLGNENLEWLSAGMKFAPHYEDPGVRAESFQFMIDHATARLRDLVTSRKPYIMPWDPQVVRCATDGSLRQHILNLQIPSINNSPSLLLHRIGEQVEGIVSADEVAARNESLANIFQTGRGATKHS</sequence>
<dbReference type="AlphaFoldDB" id="A0A9P7GST9"/>
<proteinExistence type="predicted"/>
<reference evidence="1" key="2">
    <citation type="submission" date="2021-10" db="EMBL/GenBank/DDBJ databases">
        <title>Phylogenomics reveals ancestral predisposition of the termite-cultivated fungus Termitomyces towards a domesticated lifestyle.</title>
        <authorList>
            <person name="Auxier B."/>
            <person name="Grum-Grzhimaylo A."/>
            <person name="Cardenas M.E."/>
            <person name="Lodge J.D."/>
            <person name="Laessoe T."/>
            <person name="Pedersen O."/>
            <person name="Smith M.E."/>
            <person name="Kuyper T.W."/>
            <person name="Franco-Molano E.A."/>
            <person name="Baroni T.J."/>
            <person name="Aanen D.K."/>
        </authorList>
    </citation>
    <scope>NUCLEOTIDE SEQUENCE</scope>
    <source>
        <strain evidence="1">D49</strain>
    </source>
</reference>
<name>A0A9P7GST9_9AGAR</name>
<gene>
    <name evidence="1" type="ORF">H0H81_003449</name>
</gene>
<protein>
    <submittedName>
        <fullName evidence="1">Uncharacterized protein</fullName>
    </submittedName>
</protein>
<reference evidence="1" key="1">
    <citation type="submission" date="2021-02" db="EMBL/GenBank/DDBJ databases">
        <authorList>
            <person name="Nieuwenhuis M."/>
            <person name="Van De Peppel L.J.J."/>
        </authorList>
    </citation>
    <scope>NUCLEOTIDE SEQUENCE</scope>
    <source>
        <strain evidence="1">D49</strain>
    </source>
</reference>
<evidence type="ECO:0000313" key="1">
    <source>
        <dbReference type="EMBL" id="KAG5652825.1"/>
    </source>
</evidence>
<comment type="caution">
    <text evidence="1">The sequence shown here is derived from an EMBL/GenBank/DDBJ whole genome shotgun (WGS) entry which is preliminary data.</text>
</comment>
<dbReference type="Proteomes" id="UP000717328">
    <property type="component" value="Unassembled WGS sequence"/>
</dbReference>
<accession>A0A9P7GST9</accession>
<evidence type="ECO:0000313" key="2">
    <source>
        <dbReference type="Proteomes" id="UP000717328"/>
    </source>
</evidence>
<organism evidence="1 2">
    <name type="scientific">Sphagnurus paluster</name>
    <dbReference type="NCBI Taxonomy" id="117069"/>
    <lineage>
        <taxon>Eukaryota</taxon>
        <taxon>Fungi</taxon>
        <taxon>Dikarya</taxon>
        <taxon>Basidiomycota</taxon>
        <taxon>Agaricomycotina</taxon>
        <taxon>Agaricomycetes</taxon>
        <taxon>Agaricomycetidae</taxon>
        <taxon>Agaricales</taxon>
        <taxon>Tricholomatineae</taxon>
        <taxon>Lyophyllaceae</taxon>
        <taxon>Sphagnurus</taxon>
    </lineage>
</organism>
<dbReference type="EMBL" id="JABCKI010000094">
    <property type="protein sequence ID" value="KAG5652825.1"/>
    <property type="molecule type" value="Genomic_DNA"/>
</dbReference>